<dbReference type="PANTHER" id="PTHR31794">
    <property type="entry name" value="AUXIN EFFLUX TRANSPORTER FAMILY PROTEIN (EUROFUNG)"/>
    <property type="match status" value="1"/>
</dbReference>
<feature type="region of interest" description="Disordered" evidence="5">
    <location>
        <begin position="89"/>
        <end position="112"/>
    </location>
</feature>
<evidence type="ECO:0000256" key="3">
    <source>
        <dbReference type="ARBA" id="ARBA00022989"/>
    </source>
</evidence>
<dbReference type="Proteomes" id="UP001385951">
    <property type="component" value="Unassembled WGS sequence"/>
</dbReference>
<protein>
    <recommendedName>
        <fullName evidence="9">PIN-like protein</fullName>
    </recommendedName>
</protein>
<accession>A0AAW0G973</accession>
<evidence type="ECO:0000256" key="2">
    <source>
        <dbReference type="ARBA" id="ARBA00022692"/>
    </source>
</evidence>
<proteinExistence type="predicted"/>
<feature type="transmembrane region" description="Helical" evidence="6">
    <location>
        <begin position="20"/>
        <end position="43"/>
    </location>
</feature>
<dbReference type="InterPro" id="IPR004776">
    <property type="entry name" value="Mem_transp_PIN-like"/>
</dbReference>
<evidence type="ECO:0000256" key="1">
    <source>
        <dbReference type="ARBA" id="ARBA00004141"/>
    </source>
</evidence>
<comment type="subcellular location">
    <subcellularLocation>
        <location evidence="1">Membrane</location>
        <topology evidence="1">Multi-pass membrane protein</topology>
    </subcellularLocation>
</comment>
<sequence>MTVAFTLGWAFKLKRSQRSFAIASAMFMNSNSLPIALMQSLVVTVPGLKWDDDDNRDAMVGRALTYLVLYSTLGMIVRWSYGVRLLSHADPEGTDSPAARRGYRFTTRRRTR</sequence>
<keyword evidence="3 6" id="KW-1133">Transmembrane helix</keyword>
<feature type="compositionally biased region" description="Basic residues" evidence="5">
    <location>
        <begin position="101"/>
        <end position="112"/>
    </location>
</feature>
<name>A0AAW0G973_9APHY</name>
<evidence type="ECO:0000256" key="4">
    <source>
        <dbReference type="ARBA" id="ARBA00023136"/>
    </source>
</evidence>
<gene>
    <name evidence="7" type="ORF">QCA50_011437</name>
</gene>
<dbReference type="EMBL" id="JASBNA010000020">
    <property type="protein sequence ID" value="KAK7685570.1"/>
    <property type="molecule type" value="Genomic_DNA"/>
</dbReference>
<dbReference type="GO" id="GO:0016020">
    <property type="term" value="C:membrane"/>
    <property type="evidence" value="ECO:0007669"/>
    <property type="project" value="UniProtKB-SubCell"/>
</dbReference>
<keyword evidence="4 6" id="KW-0472">Membrane</keyword>
<dbReference type="AlphaFoldDB" id="A0AAW0G973"/>
<comment type="caution">
    <text evidence="7">The sequence shown here is derived from an EMBL/GenBank/DDBJ whole genome shotgun (WGS) entry which is preliminary data.</text>
</comment>
<keyword evidence="8" id="KW-1185">Reference proteome</keyword>
<reference evidence="7 8" key="1">
    <citation type="submission" date="2022-09" db="EMBL/GenBank/DDBJ databases">
        <authorList>
            <person name="Palmer J.M."/>
        </authorList>
    </citation>
    <scope>NUCLEOTIDE SEQUENCE [LARGE SCALE GENOMIC DNA]</scope>
    <source>
        <strain evidence="7 8">DSM 7382</strain>
    </source>
</reference>
<dbReference type="GO" id="GO:0055085">
    <property type="term" value="P:transmembrane transport"/>
    <property type="evidence" value="ECO:0007669"/>
    <property type="project" value="InterPro"/>
</dbReference>
<dbReference type="PANTHER" id="PTHR31794:SF2">
    <property type="entry name" value="AUXIN EFFLUX TRANSPORTER FAMILY PROTEIN (EUROFUNG)"/>
    <property type="match status" value="1"/>
</dbReference>
<organism evidence="7 8">
    <name type="scientific">Cerrena zonata</name>
    <dbReference type="NCBI Taxonomy" id="2478898"/>
    <lineage>
        <taxon>Eukaryota</taxon>
        <taxon>Fungi</taxon>
        <taxon>Dikarya</taxon>
        <taxon>Basidiomycota</taxon>
        <taxon>Agaricomycotina</taxon>
        <taxon>Agaricomycetes</taxon>
        <taxon>Polyporales</taxon>
        <taxon>Cerrenaceae</taxon>
        <taxon>Cerrena</taxon>
    </lineage>
</organism>
<evidence type="ECO:0000313" key="8">
    <source>
        <dbReference type="Proteomes" id="UP001385951"/>
    </source>
</evidence>
<keyword evidence="2 6" id="KW-0812">Transmembrane</keyword>
<dbReference type="GO" id="GO:0005783">
    <property type="term" value="C:endoplasmic reticulum"/>
    <property type="evidence" value="ECO:0007669"/>
    <property type="project" value="TreeGrafter"/>
</dbReference>
<dbReference type="Pfam" id="PF03547">
    <property type="entry name" value="Mem_trans"/>
    <property type="match status" value="1"/>
</dbReference>
<evidence type="ECO:0000313" key="7">
    <source>
        <dbReference type="EMBL" id="KAK7685570.1"/>
    </source>
</evidence>
<evidence type="ECO:0000256" key="5">
    <source>
        <dbReference type="SAM" id="MobiDB-lite"/>
    </source>
</evidence>
<feature type="transmembrane region" description="Helical" evidence="6">
    <location>
        <begin position="63"/>
        <end position="81"/>
    </location>
</feature>
<evidence type="ECO:0008006" key="9">
    <source>
        <dbReference type="Google" id="ProtNLM"/>
    </source>
</evidence>
<evidence type="ECO:0000256" key="6">
    <source>
        <dbReference type="SAM" id="Phobius"/>
    </source>
</evidence>